<reference evidence="4" key="2">
    <citation type="submission" date="2024-04" db="EMBL/GenBank/DDBJ databases">
        <authorList>
            <person name="Chen Y."/>
            <person name="Shah S."/>
            <person name="Dougan E. K."/>
            <person name="Thang M."/>
            <person name="Chan C."/>
        </authorList>
    </citation>
    <scope>NUCLEOTIDE SEQUENCE [LARGE SCALE GENOMIC DNA]</scope>
</reference>
<dbReference type="SUPFAM" id="SSF103473">
    <property type="entry name" value="MFS general substrate transporter"/>
    <property type="match status" value="1"/>
</dbReference>
<comment type="caution">
    <text evidence="3">The sequence shown here is derived from an EMBL/GenBank/DDBJ whole genome shotgun (WGS) entry which is preliminary data.</text>
</comment>
<feature type="transmembrane region" description="Helical" evidence="2">
    <location>
        <begin position="90"/>
        <end position="111"/>
    </location>
</feature>
<evidence type="ECO:0000313" key="5">
    <source>
        <dbReference type="Proteomes" id="UP001152797"/>
    </source>
</evidence>
<keyword evidence="2" id="KW-0812">Transmembrane</keyword>
<feature type="region of interest" description="Disordered" evidence="1">
    <location>
        <begin position="243"/>
        <end position="412"/>
    </location>
</feature>
<sequence length="522" mass="56351">MADAENGQKIDPDATNVFDEEEFDDRIPYSVSYFMICIVLPVMNGLLNSFAWSAYALYARKNGWNLSLAGLAISIGCGGRLIVQQVIFRAGIWTCFIFAVVQLTVASMAIAYPAEAIVVYVQVACIPAFDVTVAIEGLAFDTWSDSEAQVGQAQSTVLSIFTIAYAMAATFGGVIYDAGSWTGISLFHLTCSLVQLLVFVAQPAMLKSFWEFIHRIRGDDDEDEDDEDEDEVKELGDQVTSIVPGPKVNVVPVSEASPLGPSAQSGPSGASGPSGPSGGKAEEMAALPGAVEEEAGPRATAPEKETQIVLPEKEVLPSDDPDGVQNAAHSEGDARAARAQASRRASARSAASTKSSRRRKTANSESPEDDEEHERRSRALISPNLARSSIMTGHSSRSSVSSHVSQPRRRNQRLTVATHGTLATHRTGHTHASGRTANTTRSTRTMETVMTNLSKFTALTEMGEHFQYNFGDLWLRMVALFSWVPTDGGVDVQGTKQTLYIDPFRDLSRVICNDVLPVHICG</sequence>
<feature type="transmembrane region" description="Helical" evidence="2">
    <location>
        <begin position="181"/>
        <end position="201"/>
    </location>
</feature>
<feature type="compositionally biased region" description="Low complexity" evidence="1">
    <location>
        <begin position="256"/>
        <end position="274"/>
    </location>
</feature>
<evidence type="ECO:0000313" key="3">
    <source>
        <dbReference type="EMBL" id="CAI3986715.1"/>
    </source>
</evidence>
<name>A0A9P1C7W5_9DINO</name>
<evidence type="ECO:0000256" key="2">
    <source>
        <dbReference type="SAM" id="Phobius"/>
    </source>
</evidence>
<dbReference type="AlphaFoldDB" id="A0A9P1C7W5"/>
<proteinExistence type="predicted"/>
<gene>
    <name evidence="3" type="ORF">C1SCF055_LOCUS14047</name>
</gene>
<dbReference type="Proteomes" id="UP001152797">
    <property type="component" value="Unassembled WGS sequence"/>
</dbReference>
<organism evidence="3">
    <name type="scientific">Cladocopium goreaui</name>
    <dbReference type="NCBI Taxonomy" id="2562237"/>
    <lineage>
        <taxon>Eukaryota</taxon>
        <taxon>Sar</taxon>
        <taxon>Alveolata</taxon>
        <taxon>Dinophyceae</taxon>
        <taxon>Suessiales</taxon>
        <taxon>Symbiodiniaceae</taxon>
        <taxon>Cladocopium</taxon>
    </lineage>
</organism>
<keyword evidence="2" id="KW-0472">Membrane</keyword>
<feature type="region of interest" description="Disordered" evidence="1">
    <location>
        <begin position="219"/>
        <end position="238"/>
    </location>
</feature>
<evidence type="ECO:0000313" key="4">
    <source>
        <dbReference type="EMBL" id="CAL1140090.1"/>
    </source>
</evidence>
<feature type="compositionally biased region" description="Low complexity" evidence="1">
    <location>
        <begin position="337"/>
        <end position="354"/>
    </location>
</feature>
<dbReference type="EMBL" id="CAMXCT020001108">
    <property type="protein sequence ID" value="CAL1140090.1"/>
    <property type="molecule type" value="Genomic_DNA"/>
</dbReference>
<protein>
    <submittedName>
        <fullName evidence="3">Uncharacterized protein</fullName>
    </submittedName>
</protein>
<feature type="compositionally biased region" description="Acidic residues" evidence="1">
    <location>
        <begin position="219"/>
        <end position="232"/>
    </location>
</feature>
<feature type="transmembrane region" description="Helical" evidence="2">
    <location>
        <begin position="64"/>
        <end position="83"/>
    </location>
</feature>
<reference evidence="3" key="1">
    <citation type="submission" date="2022-10" db="EMBL/GenBank/DDBJ databases">
        <authorList>
            <person name="Chen Y."/>
            <person name="Dougan E. K."/>
            <person name="Chan C."/>
            <person name="Rhodes N."/>
            <person name="Thang M."/>
        </authorList>
    </citation>
    <scope>NUCLEOTIDE SEQUENCE</scope>
</reference>
<feature type="compositionally biased region" description="Low complexity" evidence="1">
    <location>
        <begin position="394"/>
        <end position="405"/>
    </location>
</feature>
<evidence type="ECO:0000256" key="1">
    <source>
        <dbReference type="SAM" id="MobiDB-lite"/>
    </source>
</evidence>
<feature type="transmembrane region" description="Helical" evidence="2">
    <location>
        <begin position="156"/>
        <end position="175"/>
    </location>
</feature>
<feature type="transmembrane region" description="Helical" evidence="2">
    <location>
        <begin position="33"/>
        <end position="58"/>
    </location>
</feature>
<keyword evidence="5" id="KW-1185">Reference proteome</keyword>
<keyword evidence="2" id="KW-1133">Transmembrane helix</keyword>
<dbReference type="EMBL" id="CAMXCT010001108">
    <property type="protein sequence ID" value="CAI3986715.1"/>
    <property type="molecule type" value="Genomic_DNA"/>
</dbReference>
<feature type="compositionally biased region" description="Basic and acidic residues" evidence="1">
    <location>
        <begin position="301"/>
        <end position="316"/>
    </location>
</feature>
<dbReference type="InterPro" id="IPR036259">
    <property type="entry name" value="MFS_trans_sf"/>
</dbReference>
<accession>A0A9P1C7W5</accession>
<feature type="transmembrane region" description="Helical" evidence="2">
    <location>
        <begin position="117"/>
        <end position="135"/>
    </location>
</feature>
<dbReference type="EMBL" id="CAMXCT030001108">
    <property type="protein sequence ID" value="CAL4774027.1"/>
    <property type="molecule type" value="Genomic_DNA"/>
</dbReference>